<evidence type="ECO:0000256" key="6">
    <source>
        <dbReference type="ARBA" id="ARBA00022989"/>
    </source>
</evidence>
<evidence type="ECO:0000256" key="9">
    <source>
        <dbReference type="NCBIfam" id="TIGR00751"/>
    </source>
</evidence>
<evidence type="ECO:0000256" key="4">
    <source>
        <dbReference type="ARBA" id="ARBA00022679"/>
    </source>
</evidence>
<dbReference type="HAMAP" id="MF_01937">
    <property type="entry name" value="MenA_1"/>
    <property type="match status" value="1"/>
</dbReference>
<protein>
    <recommendedName>
        <fullName evidence="8 9">1,4-dihydroxy-2-naphthoate octaprenyltransferase</fullName>
        <shortName evidence="8">DHNA-octaprenyltransferase</shortName>
        <ecNumber evidence="8 9">2.5.1.74</ecNumber>
    </recommendedName>
</protein>
<dbReference type="AlphaFoldDB" id="A0A1H2LAK5"/>
<feature type="transmembrane region" description="Helical" evidence="8">
    <location>
        <begin position="181"/>
        <end position="203"/>
    </location>
</feature>
<evidence type="ECO:0000256" key="2">
    <source>
        <dbReference type="ARBA" id="ARBA00022428"/>
    </source>
</evidence>
<evidence type="ECO:0000256" key="8">
    <source>
        <dbReference type="HAMAP-Rule" id="MF_01937"/>
    </source>
</evidence>
<dbReference type="GO" id="GO:0009234">
    <property type="term" value="P:menaquinone biosynthetic process"/>
    <property type="evidence" value="ECO:0007669"/>
    <property type="project" value="UniProtKB-UniRule"/>
</dbReference>
<comment type="pathway">
    <text evidence="8">Quinol/quinone metabolism; menaquinone biosynthesis; menaquinol from 1,4-dihydroxy-2-naphthoate: step 1/2.</text>
</comment>
<keyword evidence="4 8" id="KW-0808">Transferase</keyword>
<keyword evidence="6 8" id="KW-1133">Transmembrane helix</keyword>
<dbReference type="NCBIfam" id="TIGR00751">
    <property type="entry name" value="menA"/>
    <property type="match status" value="1"/>
</dbReference>
<dbReference type="GO" id="GO:0042371">
    <property type="term" value="P:vitamin K biosynthetic process"/>
    <property type="evidence" value="ECO:0007669"/>
    <property type="project" value="TreeGrafter"/>
</dbReference>
<dbReference type="NCBIfam" id="NF004751">
    <property type="entry name" value="PRK06080.1-3"/>
    <property type="match status" value="1"/>
</dbReference>
<comment type="function">
    <text evidence="8">Conversion of 1,4-dihydroxy-2-naphthoate (DHNA) to demethylmenaquinone (DMK).</text>
</comment>
<proteinExistence type="inferred from homology"/>
<evidence type="ECO:0000313" key="10">
    <source>
        <dbReference type="EMBL" id="SDU77755.1"/>
    </source>
</evidence>
<name>A0A1H2LAK5_9ACTO</name>
<comment type="catalytic activity">
    <reaction evidence="8">
        <text>an all-trans-polyprenyl diphosphate + 1,4-dihydroxy-2-naphthoate + H(+) = a 2-demethylmenaquinol + CO2 + diphosphate</text>
        <dbReference type="Rhea" id="RHEA:26478"/>
        <dbReference type="Rhea" id="RHEA-COMP:9563"/>
        <dbReference type="Rhea" id="RHEA-COMP:9564"/>
        <dbReference type="ChEBI" id="CHEBI:11173"/>
        <dbReference type="ChEBI" id="CHEBI:15378"/>
        <dbReference type="ChEBI" id="CHEBI:16526"/>
        <dbReference type="ChEBI" id="CHEBI:33019"/>
        <dbReference type="ChEBI" id="CHEBI:55437"/>
        <dbReference type="ChEBI" id="CHEBI:58914"/>
        <dbReference type="EC" id="2.5.1.74"/>
    </reaction>
</comment>
<keyword evidence="2 8" id="KW-0474">Menaquinone biosynthesis</keyword>
<dbReference type="InterPro" id="IPR026046">
    <property type="entry name" value="UBIAD1"/>
</dbReference>
<dbReference type="Proteomes" id="UP000214355">
    <property type="component" value="Chromosome I"/>
</dbReference>
<dbReference type="PANTHER" id="PTHR13929:SF0">
    <property type="entry name" value="UBIA PRENYLTRANSFERASE DOMAIN-CONTAINING PROTEIN 1"/>
    <property type="match status" value="1"/>
</dbReference>
<dbReference type="EC" id="2.5.1.74" evidence="8 9"/>
<reference evidence="11" key="1">
    <citation type="submission" date="2016-10" db="EMBL/GenBank/DDBJ databases">
        <authorList>
            <person name="Varghese N."/>
            <person name="Submissions S."/>
        </authorList>
    </citation>
    <scope>NUCLEOTIDE SEQUENCE [LARGE SCALE GENOMIC DNA]</scope>
    <source>
        <strain evidence="11">DSM 10002</strain>
    </source>
</reference>
<keyword evidence="11" id="KW-1185">Reference proteome</keyword>
<evidence type="ECO:0000256" key="5">
    <source>
        <dbReference type="ARBA" id="ARBA00022692"/>
    </source>
</evidence>
<dbReference type="GO" id="GO:0046428">
    <property type="term" value="F:1,4-dihydroxy-2-naphthoate polyprenyltransferase activity"/>
    <property type="evidence" value="ECO:0007669"/>
    <property type="project" value="UniProtKB-UniRule"/>
</dbReference>
<feature type="transmembrane region" description="Helical" evidence="8">
    <location>
        <begin position="154"/>
        <end position="175"/>
    </location>
</feature>
<feature type="transmembrane region" description="Helical" evidence="8">
    <location>
        <begin position="250"/>
        <end position="267"/>
    </location>
</feature>
<comment type="similarity">
    <text evidence="8">Belongs to the MenA family. Type 1 subfamily.</text>
</comment>
<accession>A0A1H2LAK5</accession>
<sequence length="304" mass="32391">MPLPPLLAYTFHVVTVNDWLEGARVRTLPAAVAPVIIGAGIAIFDSGFSLPRTLLAAFVALAFQVGVNFSNDYSDGIRGTDDVRQGPPRLTGGGKVRPRVVLVIALSFFALACVAGLTLVALSGQWWLIALGAAATLAAWYYTGGSHPYGYMGLGEVFVLAFFGWMATVGTAYVQTNSAPWYAWAAGTGVGLIACALLMVNNIRDIPSDSQAGKITLAVRLGDRWARISYAAMLIVAVIILSITEMIIDGPLALLGMILFAILAFPIKRVKDGAQGKDLIVVLKYTGLFELLYAIVFFIVFALS</sequence>
<feature type="transmembrane region" description="Helical" evidence="8">
    <location>
        <begin position="126"/>
        <end position="142"/>
    </location>
</feature>
<organism evidence="10 11">
    <name type="scientific">Arcanobacterium phocae</name>
    <dbReference type="NCBI Taxonomy" id="131112"/>
    <lineage>
        <taxon>Bacteria</taxon>
        <taxon>Bacillati</taxon>
        <taxon>Actinomycetota</taxon>
        <taxon>Actinomycetes</taxon>
        <taxon>Actinomycetales</taxon>
        <taxon>Actinomycetaceae</taxon>
        <taxon>Arcanobacterium</taxon>
    </lineage>
</organism>
<feature type="transmembrane region" description="Helical" evidence="8">
    <location>
        <begin position="100"/>
        <end position="120"/>
    </location>
</feature>
<dbReference type="Gene3D" id="1.10.357.140">
    <property type="entry name" value="UbiA prenyltransferase"/>
    <property type="match status" value="1"/>
</dbReference>
<dbReference type="PANTHER" id="PTHR13929">
    <property type="entry name" value="1,4-DIHYDROXY-2-NAPHTHOATE OCTAPRENYLTRANSFERASE"/>
    <property type="match status" value="1"/>
</dbReference>
<evidence type="ECO:0000313" key="11">
    <source>
        <dbReference type="Proteomes" id="UP000214355"/>
    </source>
</evidence>
<comment type="subcellular location">
    <subcellularLocation>
        <location evidence="8">Cell membrane</location>
        <topology evidence="8">Multi-pass membrane protein</topology>
    </subcellularLocation>
    <subcellularLocation>
        <location evidence="1">Membrane</location>
        <topology evidence="1">Multi-pass membrane protein</topology>
    </subcellularLocation>
</comment>
<dbReference type="InterPro" id="IPR000537">
    <property type="entry name" value="UbiA_prenyltransferase"/>
</dbReference>
<evidence type="ECO:0000256" key="3">
    <source>
        <dbReference type="ARBA" id="ARBA00022475"/>
    </source>
</evidence>
<dbReference type="Pfam" id="PF01040">
    <property type="entry name" value="UbiA"/>
    <property type="match status" value="1"/>
</dbReference>
<gene>
    <name evidence="8" type="primary">menA</name>
    <name evidence="10" type="ORF">SAMN04489737_0156</name>
</gene>
<feature type="transmembrane region" description="Helical" evidence="8">
    <location>
        <begin position="27"/>
        <end position="44"/>
    </location>
</feature>
<keyword evidence="5 8" id="KW-0812">Transmembrane</keyword>
<feature type="transmembrane region" description="Helical" evidence="8">
    <location>
        <begin position="279"/>
        <end position="303"/>
    </location>
</feature>
<evidence type="ECO:0000256" key="1">
    <source>
        <dbReference type="ARBA" id="ARBA00004141"/>
    </source>
</evidence>
<dbReference type="InterPro" id="IPR044878">
    <property type="entry name" value="UbiA_sf"/>
</dbReference>
<dbReference type="InterPro" id="IPR004657">
    <property type="entry name" value="MenA"/>
</dbReference>
<evidence type="ECO:0000256" key="7">
    <source>
        <dbReference type="ARBA" id="ARBA00023136"/>
    </source>
</evidence>
<feature type="transmembrane region" description="Helical" evidence="8">
    <location>
        <begin position="224"/>
        <end position="244"/>
    </location>
</feature>
<dbReference type="UniPathway" id="UPA00079">
    <property type="reaction ID" value="UER00168"/>
</dbReference>
<keyword evidence="7 8" id="KW-0472">Membrane</keyword>
<dbReference type="STRING" id="131112.SAMN04489737_0156"/>
<keyword evidence="3 8" id="KW-1003">Cell membrane</keyword>
<dbReference type="EMBL" id="LT629804">
    <property type="protein sequence ID" value="SDU77755.1"/>
    <property type="molecule type" value="Genomic_DNA"/>
</dbReference>
<dbReference type="GO" id="GO:0005886">
    <property type="term" value="C:plasma membrane"/>
    <property type="evidence" value="ECO:0007669"/>
    <property type="project" value="UniProtKB-SubCell"/>
</dbReference>
<dbReference type="CDD" id="cd13962">
    <property type="entry name" value="PT_UbiA_UBIAD1"/>
    <property type="match status" value="1"/>
</dbReference>
<dbReference type="PIRSF" id="PIRSF005355">
    <property type="entry name" value="UBIAD1"/>
    <property type="match status" value="1"/>
</dbReference>